<protein>
    <submittedName>
        <fullName evidence="9">Uncharacterized protein</fullName>
    </submittedName>
</protein>
<dbReference type="PANTHER" id="PTHR24103">
    <property type="entry name" value="E3 UBIQUITIN-PROTEIN LIGASE TRIM"/>
    <property type="match status" value="1"/>
</dbReference>
<proteinExistence type="predicted"/>
<dbReference type="InterPro" id="IPR001870">
    <property type="entry name" value="B30.2/SPRY"/>
</dbReference>
<dbReference type="Proteomes" id="UP000694427">
    <property type="component" value="Unplaced"/>
</dbReference>
<dbReference type="InterPro" id="IPR000315">
    <property type="entry name" value="Znf_B-box"/>
</dbReference>
<dbReference type="SUPFAM" id="SSF49899">
    <property type="entry name" value="Concanavalin A-like lectins/glucanases"/>
    <property type="match status" value="1"/>
</dbReference>
<dbReference type="CDD" id="cd19800">
    <property type="entry name" value="Bbox2_xNF7-like"/>
    <property type="match status" value="1"/>
</dbReference>
<name>A0A8C1GUR4_CYPCA</name>
<keyword evidence="10" id="KW-1185">Reference proteome</keyword>
<evidence type="ECO:0000256" key="3">
    <source>
        <dbReference type="ARBA" id="ARBA00022833"/>
    </source>
</evidence>
<keyword evidence="1" id="KW-0479">Metal-binding</keyword>
<dbReference type="Pfam" id="PF15227">
    <property type="entry name" value="zf-C3HC4_4"/>
    <property type="match status" value="1"/>
</dbReference>
<reference evidence="9" key="2">
    <citation type="submission" date="2025-09" db="UniProtKB">
        <authorList>
            <consortium name="Ensembl"/>
        </authorList>
    </citation>
    <scope>IDENTIFICATION</scope>
</reference>
<dbReference type="PROSITE" id="PS00518">
    <property type="entry name" value="ZF_RING_1"/>
    <property type="match status" value="1"/>
</dbReference>
<feature type="domain" description="B box-type" evidence="7">
    <location>
        <begin position="88"/>
        <end position="129"/>
    </location>
</feature>
<evidence type="ECO:0000313" key="9">
    <source>
        <dbReference type="Ensembl" id="ENSCCRP00010013249.1"/>
    </source>
</evidence>
<dbReference type="InterPro" id="IPR013320">
    <property type="entry name" value="ConA-like_dom_sf"/>
</dbReference>
<evidence type="ECO:0000256" key="1">
    <source>
        <dbReference type="ARBA" id="ARBA00022723"/>
    </source>
</evidence>
<keyword evidence="5" id="KW-0732">Signal</keyword>
<dbReference type="InterPro" id="IPR017907">
    <property type="entry name" value="Znf_RING_CS"/>
</dbReference>
<dbReference type="Gene3D" id="3.30.160.60">
    <property type="entry name" value="Classic Zinc Finger"/>
    <property type="match status" value="1"/>
</dbReference>
<feature type="chain" id="PRO_5034956307" evidence="5">
    <location>
        <begin position="17"/>
        <end position="484"/>
    </location>
</feature>
<dbReference type="InterPro" id="IPR001841">
    <property type="entry name" value="Znf_RING"/>
</dbReference>
<accession>A0A8C1GUR4</accession>
<evidence type="ECO:0000256" key="2">
    <source>
        <dbReference type="ARBA" id="ARBA00022771"/>
    </source>
</evidence>
<organism evidence="9 10">
    <name type="scientific">Cyprinus carpio</name>
    <name type="common">Common carp</name>
    <dbReference type="NCBI Taxonomy" id="7962"/>
    <lineage>
        <taxon>Eukaryota</taxon>
        <taxon>Metazoa</taxon>
        <taxon>Chordata</taxon>
        <taxon>Craniata</taxon>
        <taxon>Vertebrata</taxon>
        <taxon>Euteleostomi</taxon>
        <taxon>Actinopterygii</taxon>
        <taxon>Neopterygii</taxon>
        <taxon>Teleostei</taxon>
        <taxon>Ostariophysi</taxon>
        <taxon>Cypriniformes</taxon>
        <taxon>Cyprinidae</taxon>
        <taxon>Cyprininae</taxon>
        <taxon>Cyprinus</taxon>
    </lineage>
</organism>
<dbReference type="InterPro" id="IPR050143">
    <property type="entry name" value="TRIM/RBCC"/>
</dbReference>
<dbReference type="Gene3D" id="3.30.40.10">
    <property type="entry name" value="Zinc/RING finger domain, C3HC4 (zinc finger)"/>
    <property type="match status" value="1"/>
</dbReference>
<feature type="domain" description="RING-type" evidence="6">
    <location>
        <begin position="11"/>
        <end position="52"/>
    </location>
</feature>
<dbReference type="PROSITE" id="PS50119">
    <property type="entry name" value="ZF_BBOX"/>
    <property type="match status" value="1"/>
</dbReference>
<dbReference type="Ensembl" id="ENSCCRT00010014432.1">
    <property type="protein sequence ID" value="ENSCCRP00010013249.1"/>
    <property type="gene ID" value="ENSCCRG00010005680.1"/>
</dbReference>
<evidence type="ECO:0000313" key="10">
    <source>
        <dbReference type="Proteomes" id="UP000694427"/>
    </source>
</evidence>
<dbReference type="SUPFAM" id="SSF57845">
    <property type="entry name" value="B-box zinc-binding domain"/>
    <property type="match status" value="1"/>
</dbReference>
<reference evidence="9" key="1">
    <citation type="submission" date="2025-08" db="UniProtKB">
        <authorList>
            <consortium name="Ensembl"/>
        </authorList>
    </citation>
    <scope>IDENTIFICATION</scope>
</reference>
<dbReference type="SMART" id="SM00336">
    <property type="entry name" value="BBOX"/>
    <property type="match status" value="1"/>
</dbReference>
<dbReference type="AlphaFoldDB" id="A0A8C1GUR4"/>
<dbReference type="InterPro" id="IPR043136">
    <property type="entry name" value="B30.2/SPRY_sf"/>
</dbReference>
<dbReference type="PROSITE" id="PS50188">
    <property type="entry name" value="B302_SPRY"/>
    <property type="match status" value="1"/>
</dbReference>
<evidence type="ECO:0000256" key="5">
    <source>
        <dbReference type="SAM" id="SignalP"/>
    </source>
</evidence>
<dbReference type="SUPFAM" id="SSF57850">
    <property type="entry name" value="RING/U-box"/>
    <property type="match status" value="1"/>
</dbReference>
<dbReference type="PROSITE" id="PS50089">
    <property type="entry name" value="ZF_RING_2"/>
    <property type="match status" value="1"/>
</dbReference>
<dbReference type="Gene3D" id="2.60.120.920">
    <property type="match status" value="1"/>
</dbReference>
<dbReference type="GO" id="GO:0008270">
    <property type="term" value="F:zinc ion binding"/>
    <property type="evidence" value="ECO:0007669"/>
    <property type="project" value="UniProtKB-KW"/>
</dbReference>
<evidence type="ECO:0000256" key="4">
    <source>
        <dbReference type="PROSITE-ProRule" id="PRU00024"/>
    </source>
</evidence>
<dbReference type="InterPro" id="IPR013083">
    <property type="entry name" value="Znf_RING/FYVE/PHD"/>
</dbReference>
<evidence type="ECO:0000259" key="6">
    <source>
        <dbReference type="PROSITE" id="PS50089"/>
    </source>
</evidence>
<dbReference type="Pfam" id="PF00643">
    <property type="entry name" value="zf-B_box"/>
    <property type="match status" value="1"/>
</dbReference>
<sequence length="484" mass="56301">MASTLSLYLMCPVCLSDFNDPVSLPCEHVFCRQCITSYLESHEGAHKCPECRQNFTRQDLKGNRVLKNVVDVLQQQKLKTRQQTPKNAQEMLCSEHMEPLKLFCENDQRLVCLICKEGEKHCGHSFKPVKEAMEISEKVVREALRFILHDNKQMDDMILSQMLEIKTSKERAKRLEEKMHVQFNKMHDFLRKKEEEMVRQLHRQASSAEVTMKQNASFLSKLQINGNNQESILESGLQMSQPERFLEWWSEKGFPLVDTITLSENKDIKSALPTKFKSRLDGTRVISDHFTLGPYETDLPLIVWRDMLGSVKQDTSTIDKDLKLTIKKESHLQSQGEDYFAKFQKFHNGYKDNYVENIHPGQVYWEVDVGAEAGWEHGLTVRFYPKEKKGSVWQTLFSKSFENISLSVKNDRLYAVRAGEETLIVTQIIPSRVGVYVDSEKRQVVFCNADNMSLLHTVWYKNSDSGTRQNFVNRFWVPDKIYMC</sequence>
<dbReference type="SMART" id="SM00184">
    <property type="entry name" value="RING"/>
    <property type="match status" value="1"/>
</dbReference>
<keyword evidence="2 4" id="KW-0863">Zinc-finger</keyword>
<feature type="domain" description="B30.2/SPRY" evidence="8">
    <location>
        <begin position="291"/>
        <end position="484"/>
    </location>
</feature>
<feature type="signal peptide" evidence="5">
    <location>
        <begin position="1"/>
        <end position="16"/>
    </location>
</feature>
<evidence type="ECO:0000259" key="7">
    <source>
        <dbReference type="PROSITE" id="PS50119"/>
    </source>
</evidence>
<keyword evidence="3" id="KW-0862">Zinc</keyword>
<evidence type="ECO:0000259" key="8">
    <source>
        <dbReference type="PROSITE" id="PS50188"/>
    </source>
</evidence>